<dbReference type="EMBL" id="BAAFJT010000051">
    <property type="protein sequence ID" value="GAB0206318.1"/>
    <property type="molecule type" value="Genomic_DNA"/>
</dbReference>
<protein>
    <submittedName>
        <fullName evidence="1">Uncharacterized protein</fullName>
    </submittedName>
</protein>
<keyword evidence="2" id="KW-1185">Reference proteome</keyword>
<reference evidence="1 2" key="1">
    <citation type="submission" date="2024-06" db="EMBL/GenBank/DDBJ databases">
        <title>The draft genome of Grus japonensis, version 3.</title>
        <authorList>
            <person name="Nabeshima K."/>
            <person name="Suzuki S."/>
            <person name="Onuma M."/>
        </authorList>
    </citation>
    <scope>NUCLEOTIDE SEQUENCE [LARGE SCALE GENOMIC DNA]</scope>
    <source>
        <strain evidence="1 2">451A</strain>
    </source>
</reference>
<organism evidence="1 2">
    <name type="scientific">Grus japonensis</name>
    <name type="common">Japanese crane</name>
    <name type="synonym">Red-crowned crane</name>
    <dbReference type="NCBI Taxonomy" id="30415"/>
    <lineage>
        <taxon>Eukaryota</taxon>
        <taxon>Metazoa</taxon>
        <taxon>Chordata</taxon>
        <taxon>Craniata</taxon>
        <taxon>Vertebrata</taxon>
        <taxon>Euteleostomi</taxon>
        <taxon>Archelosauria</taxon>
        <taxon>Archosauria</taxon>
        <taxon>Dinosauria</taxon>
        <taxon>Saurischia</taxon>
        <taxon>Theropoda</taxon>
        <taxon>Coelurosauria</taxon>
        <taxon>Aves</taxon>
        <taxon>Neognathae</taxon>
        <taxon>Neoaves</taxon>
        <taxon>Gruiformes</taxon>
        <taxon>Gruidae</taxon>
        <taxon>Grus</taxon>
    </lineage>
</organism>
<comment type="caution">
    <text evidence="1">The sequence shown here is derived from an EMBL/GenBank/DDBJ whole genome shotgun (WGS) entry which is preliminary data.</text>
</comment>
<gene>
    <name evidence="1" type="ORF">GRJ2_003097400</name>
</gene>
<evidence type="ECO:0000313" key="2">
    <source>
        <dbReference type="Proteomes" id="UP001623348"/>
    </source>
</evidence>
<evidence type="ECO:0000313" key="1">
    <source>
        <dbReference type="EMBL" id="GAB0206318.1"/>
    </source>
</evidence>
<name>A0ABC9Y8D3_GRUJA</name>
<dbReference type="Proteomes" id="UP001623348">
    <property type="component" value="Unassembled WGS sequence"/>
</dbReference>
<accession>A0ABC9Y8D3</accession>
<dbReference type="AlphaFoldDB" id="A0ABC9Y8D3"/>
<proteinExistence type="predicted"/>
<sequence length="77" mass="9026">MKYQAILLEMRDVNLKHILMSLRQMRRLEQTGHQVGFSVIHSGDPLLDDFQAGWIAHTSFEVHHRLALEDHFTAQLF</sequence>